<evidence type="ECO:0000256" key="8">
    <source>
        <dbReference type="ARBA" id="ARBA00023235"/>
    </source>
</evidence>
<dbReference type="PANTHER" id="PTHR42894">
    <property type="entry name" value="N-(5'-PHOSPHORIBOSYL)ANTHRANILATE ISOMERASE"/>
    <property type="match status" value="1"/>
</dbReference>
<reference evidence="11 12" key="1">
    <citation type="submission" date="2019-07" db="EMBL/GenBank/DDBJ databases">
        <authorList>
            <person name="Park Y.J."/>
            <person name="Jeong S.E."/>
            <person name="Jung H.S."/>
        </authorList>
    </citation>
    <scope>NUCLEOTIDE SEQUENCE [LARGE SCALE GENOMIC DNA]</scope>
    <source>
        <strain evidence="12">P16(2019)</strain>
    </source>
</reference>
<dbReference type="PANTHER" id="PTHR42894:SF1">
    <property type="entry name" value="N-(5'-PHOSPHORIBOSYL)ANTHRANILATE ISOMERASE"/>
    <property type="match status" value="1"/>
</dbReference>
<dbReference type="HAMAP" id="MF_00135">
    <property type="entry name" value="PRAI"/>
    <property type="match status" value="1"/>
</dbReference>
<comment type="catalytic activity">
    <reaction evidence="1 9">
        <text>N-(5-phospho-beta-D-ribosyl)anthranilate = 1-(2-carboxyphenylamino)-1-deoxy-D-ribulose 5-phosphate</text>
        <dbReference type="Rhea" id="RHEA:21540"/>
        <dbReference type="ChEBI" id="CHEBI:18277"/>
        <dbReference type="ChEBI" id="CHEBI:58613"/>
        <dbReference type="EC" id="5.3.1.24"/>
    </reaction>
</comment>
<evidence type="ECO:0000256" key="2">
    <source>
        <dbReference type="ARBA" id="ARBA00004664"/>
    </source>
</evidence>
<dbReference type="InterPro" id="IPR011060">
    <property type="entry name" value="RibuloseP-bd_barrel"/>
</dbReference>
<dbReference type="Gene3D" id="3.20.20.70">
    <property type="entry name" value="Aldolase class I"/>
    <property type="match status" value="1"/>
</dbReference>
<dbReference type="GO" id="GO:0000162">
    <property type="term" value="P:L-tryptophan biosynthetic process"/>
    <property type="evidence" value="ECO:0007669"/>
    <property type="project" value="UniProtKB-UniRule"/>
</dbReference>
<dbReference type="InterPro" id="IPR044643">
    <property type="entry name" value="TrpF_fam"/>
</dbReference>
<dbReference type="CDD" id="cd00405">
    <property type="entry name" value="PRAI"/>
    <property type="match status" value="1"/>
</dbReference>
<organism evidence="11 12">
    <name type="scientific">Alkalicoccobacillus porphyridii</name>
    <dbReference type="NCBI Taxonomy" id="2597270"/>
    <lineage>
        <taxon>Bacteria</taxon>
        <taxon>Bacillati</taxon>
        <taxon>Bacillota</taxon>
        <taxon>Bacilli</taxon>
        <taxon>Bacillales</taxon>
        <taxon>Bacillaceae</taxon>
        <taxon>Alkalicoccobacillus</taxon>
    </lineage>
</organism>
<dbReference type="Proteomes" id="UP000318521">
    <property type="component" value="Unassembled WGS sequence"/>
</dbReference>
<comment type="caution">
    <text evidence="11">The sequence shown here is derived from an EMBL/GenBank/DDBJ whole genome shotgun (WGS) entry which is preliminary data.</text>
</comment>
<sequence>MMRPLLKYCGNKNEEDLKITSQSAASYLGFVFVPGVKREVRPSDVKQWLSKHPNSKNKKLVALFVNATIDEIQHVISQLPIDVIQCHGTESPETVANIRAKTGVRVWKAIHHQLNGRTEMTRYAGIADGYVIDAKVSGQWGGTGQTFDWKAVPEYISEGKRQRVPVFIAGGVDTSNVKQLLAYQPDGIDLSSGLEVNGEKSTEIITQFEGVVCK</sequence>
<evidence type="ECO:0000256" key="7">
    <source>
        <dbReference type="ARBA" id="ARBA00023141"/>
    </source>
</evidence>
<dbReference type="InterPro" id="IPR001240">
    <property type="entry name" value="PRAI_dom"/>
</dbReference>
<comment type="similarity">
    <text evidence="9">Belongs to the TrpF family.</text>
</comment>
<dbReference type="InterPro" id="IPR013785">
    <property type="entry name" value="Aldolase_TIM"/>
</dbReference>
<accession>A0A554A0F1</accession>
<dbReference type="UniPathway" id="UPA00035">
    <property type="reaction ID" value="UER00042"/>
</dbReference>
<keyword evidence="5 9" id="KW-0028">Amino-acid biosynthesis</keyword>
<keyword evidence="6 9" id="KW-0822">Tryptophan biosynthesis</keyword>
<feature type="domain" description="N-(5'phosphoribosyl) anthranilate isomerase (PRAI)" evidence="10">
    <location>
        <begin position="7"/>
        <end position="208"/>
    </location>
</feature>
<evidence type="ECO:0000256" key="1">
    <source>
        <dbReference type="ARBA" id="ARBA00001164"/>
    </source>
</evidence>
<comment type="pathway">
    <text evidence="2 9">Amino-acid biosynthesis; L-tryptophan biosynthesis; L-tryptophan from chorismate: step 3/5.</text>
</comment>
<keyword evidence="7 9" id="KW-0057">Aromatic amino acid biosynthesis</keyword>
<dbReference type="EMBL" id="VLXZ01000004">
    <property type="protein sequence ID" value="TSB47171.1"/>
    <property type="molecule type" value="Genomic_DNA"/>
</dbReference>
<evidence type="ECO:0000256" key="9">
    <source>
        <dbReference type="HAMAP-Rule" id="MF_00135"/>
    </source>
</evidence>
<proteinExistence type="inferred from homology"/>
<evidence type="ECO:0000313" key="11">
    <source>
        <dbReference type="EMBL" id="TSB47171.1"/>
    </source>
</evidence>
<dbReference type="OrthoDB" id="9786954at2"/>
<evidence type="ECO:0000313" key="12">
    <source>
        <dbReference type="Proteomes" id="UP000318521"/>
    </source>
</evidence>
<dbReference type="Pfam" id="PF00697">
    <property type="entry name" value="PRAI"/>
    <property type="match status" value="1"/>
</dbReference>
<evidence type="ECO:0000256" key="4">
    <source>
        <dbReference type="ARBA" id="ARBA00022272"/>
    </source>
</evidence>
<keyword evidence="8 9" id="KW-0413">Isomerase</keyword>
<keyword evidence="12" id="KW-1185">Reference proteome</keyword>
<dbReference type="EC" id="5.3.1.24" evidence="3 9"/>
<evidence type="ECO:0000256" key="6">
    <source>
        <dbReference type="ARBA" id="ARBA00022822"/>
    </source>
</evidence>
<dbReference type="SUPFAM" id="SSF51366">
    <property type="entry name" value="Ribulose-phoshate binding barrel"/>
    <property type="match status" value="1"/>
</dbReference>
<gene>
    <name evidence="9" type="primary">trpF</name>
    <name evidence="11" type="ORF">FN960_07820</name>
</gene>
<protein>
    <recommendedName>
        <fullName evidence="4 9">N-(5'-phosphoribosyl)anthranilate isomerase</fullName>
        <shortName evidence="9">PRAI</shortName>
        <ecNumber evidence="3 9">5.3.1.24</ecNumber>
    </recommendedName>
</protein>
<dbReference type="AlphaFoldDB" id="A0A554A0F1"/>
<name>A0A554A0F1_9BACI</name>
<dbReference type="GO" id="GO:0004640">
    <property type="term" value="F:phosphoribosylanthranilate isomerase activity"/>
    <property type="evidence" value="ECO:0007669"/>
    <property type="project" value="UniProtKB-UniRule"/>
</dbReference>
<evidence type="ECO:0000259" key="10">
    <source>
        <dbReference type="Pfam" id="PF00697"/>
    </source>
</evidence>
<dbReference type="NCBIfam" id="NF002301">
    <property type="entry name" value="PRK01222.2-1"/>
    <property type="match status" value="1"/>
</dbReference>
<evidence type="ECO:0000256" key="5">
    <source>
        <dbReference type="ARBA" id="ARBA00022605"/>
    </source>
</evidence>
<evidence type="ECO:0000256" key="3">
    <source>
        <dbReference type="ARBA" id="ARBA00012572"/>
    </source>
</evidence>